<feature type="compositionally biased region" description="Acidic residues" evidence="1">
    <location>
        <begin position="276"/>
        <end position="292"/>
    </location>
</feature>
<evidence type="ECO:0000313" key="3">
    <source>
        <dbReference type="EMBL" id="RYO98479.1"/>
    </source>
</evidence>
<evidence type="ECO:0000256" key="1">
    <source>
        <dbReference type="SAM" id="MobiDB-lite"/>
    </source>
</evidence>
<dbReference type="InterPro" id="IPR022771">
    <property type="entry name" value="WAPL_C"/>
</dbReference>
<dbReference type="Pfam" id="PF07814">
    <property type="entry name" value="WAPL"/>
    <property type="match status" value="1"/>
</dbReference>
<feature type="domain" description="Wings apart-like protein C-terminal" evidence="2">
    <location>
        <begin position="406"/>
        <end position="751"/>
    </location>
</feature>
<proteinExistence type="predicted"/>
<gene>
    <name evidence="3" type="ORF">DL764_007075</name>
</gene>
<feature type="compositionally biased region" description="Basic and acidic residues" evidence="1">
    <location>
        <begin position="75"/>
        <end position="95"/>
    </location>
</feature>
<dbReference type="STRING" id="155417.A0A4Q4T663"/>
<feature type="region of interest" description="Disordered" evidence="1">
    <location>
        <begin position="1"/>
        <end position="194"/>
    </location>
</feature>
<feature type="compositionally biased region" description="Polar residues" evidence="1">
    <location>
        <begin position="293"/>
        <end position="313"/>
    </location>
</feature>
<dbReference type="Gene3D" id="1.25.10.10">
    <property type="entry name" value="Leucine-rich Repeat Variant"/>
    <property type="match status" value="2"/>
</dbReference>
<dbReference type="OrthoDB" id="78088at2759"/>
<dbReference type="Proteomes" id="UP000293360">
    <property type="component" value="Unassembled WGS sequence"/>
</dbReference>
<protein>
    <recommendedName>
        <fullName evidence="2">Wings apart-like protein C-terminal domain-containing protein</fullName>
    </recommendedName>
</protein>
<dbReference type="AlphaFoldDB" id="A0A4Q4T663"/>
<feature type="compositionally biased region" description="Polar residues" evidence="1">
    <location>
        <begin position="119"/>
        <end position="137"/>
    </location>
</feature>
<dbReference type="InterPro" id="IPR011989">
    <property type="entry name" value="ARM-like"/>
</dbReference>
<comment type="caution">
    <text evidence="3">The sequence shown here is derived from an EMBL/GenBank/DDBJ whole genome shotgun (WGS) entry which is preliminary data.</text>
</comment>
<keyword evidence="4" id="KW-1185">Reference proteome</keyword>
<dbReference type="EMBL" id="QJNU01000458">
    <property type="protein sequence ID" value="RYO98479.1"/>
    <property type="molecule type" value="Genomic_DNA"/>
</dbReference>
<feature type="compositionally biased region" description="Polar residues" evidence="1">
    <location>
        <begin position="182"/>
        <end position="194"/>
    </location>
</feature>
<name>A0A4Q4T663_9PEZI</name>
<feature type="compositionally biased region" description="Polar residues" evidence="1">
    <location>
        <begin position="1"/>
        <end position="10"/>
    </location>
</feature>
<feature type="compositionally biased region" description="Polar residues" evidence="1">
    <location>
        <begin position="327"/>
        <end position="336"/>
    </location>
</feature>
<organism evidence="3 4">
    <name type="scientific">Monosporascus ibericus</name>
    <dbReference type="NCBI Taxonomy" id="155417"/>
    <lineage>
        <taxon>Eukaryota</taxon>
        <taxon>Fungi</taxon>
        <taxon>Dikarya</taxon>
        <taxon>Ascomycota</taxon>
        <taxon>Pezizomycotina</taxon>
        <taxon>Sordariomycetes</taxon>
        <taxon>Xylariomycetidae</taxon>
        <taxon>Xylariales</taxon>
        <taxon>Xylariales incertae sedis</taxon>
        <taxon>Monosporascus</taxon>
    </lineage>
</organism>
<feature type="region of interest" description="Disordered" evidence="1">
    <location>
        <begin position="208"/>
        <end position="336"/>
    </location>
</feature>
<evidence type="ECO:0000313" key="4">
    <source>
        <dbReference type="Proteomes" id="UP000293360"/>
    </source>
</evidence>
<sequence>MATKHGTTTMLPKRKLTTYAKTSRKKQSKTTYQPAPASDDIAPEITVKTTTATMRRQRPVAASPNPPSPSPESESLDRTVKGKADQADAQKPLKSDRKRKFAEVSSKARAQKPTRSQEDSSPSVPAPSDNTSSSRPASGQRPRAIRSASSEDADIDMVEARLSSPPPTPTRPHGPKAAARATQKSEMPFSPNTMQIWDTLLDSGEEEAKISQHLRQKIPVRLAARSNHKPTPQHAPSRASGASHRRRPKAVDNEPAPTLQAKRRRRRLIDALVEQAGDDAGEPDTEISDDAVESSQPLSSEATDTSSLASGSMHTAFGAQPRPTLPKSKSFSRTASSVKRTYAQGTRVLEEKEEDILLEAFDIPGSAASPLKGKRLELRSPWEWSKAGDKSDEEGACADVSSNKKIRDIHELRQAGANTRVADAMQDLAEQIGTPAVKPSSSRRTALLRIAEESRNKDLMRQFRDHGIDATVLKDVSRETDVVSGYLILSILATILSKWPSPHIIQLLQEKDIGKLFARLIGFADGMKKITQDRRNNLSKRSQAAVLNIHDYLRQLPIWGSATPAAVSPRTLCLRCLHLLVTQEPHLSRVNTVFPESVREGLLEILAAATGDPDCFNYPANNGYVDLCSILSILDFHAVDASSSPLGGDGGSSRLLPIVADIFGALLERPALEDKTLETAILKLTINLTNNNHHAPDVYISKGLVPALAGSICSNFGQVLTSVSQDHWADGILDGLVLRLGILINFSEHSVRMRQVTYECRYEGFQPIDEFIRLFLENYRRTAEADSVEKSHLNVVFGYLAVLLGHLCLYAPVRQRFRASHSAKSMGPLLESIREFVHHHKTMESQIYEGGDGHGQSGWAEIEALARQLEDEAAYD</sequence>
<feature type="compositionally biased region" description="Basic residues" evidence="1">
    <location>
        <begin position="12"/>
        <end position="28"/>
    </location>
</feature>
<evidence type="ECO:0000259" key="2">
    <source>
        <dbReference type="Pfam" id="PF07814"/>
    </source>
</evidence>
<accession>A0A4Q4T663</accession>
<reference evidence="3 4" key="1">
    <citation type="submission" date="2018-06" db="EMBL/GenBank/DDBJ databases">
        <title>Complete Genomes of Monosporascus.</title>
        <authorList>
            <person name="Robinson A.J."/>
            <person name="Natvig D.O."/>
        </authorList>
    </citation>
    <scope>NUCLEOTIDE SEQUENCE [LARGE SCALE GENOMIC DNA]</scope>
    <source>
        <strain evidence="3 4">CBS 110550</strain>
    </source>
</reference>